<keyword evidence="1" id="KW-1133">Transmembrane helix</keyword>
<keyword evidence="1" id="KW-0812">Transmembrane</keyword>
<name>A0A1B6CCC3_9HEMI</name>
<evidence type="ECO:0000313" key="2">
    <source>
        <dbReference type="EMBL" id="JAS11069.1"/>
    </source>
</evidence>
<protein>
    <recommendedName>
        <fullName evidence="3">Fibronectin type-III domain-containing protein</fullName>
    </recommendedName>
</protein>
<feature type="non-terminal residue" evidence="2">
    <location>
        <position position="238"/>
    </location>
</feature>
<feature type="transmembrane region" description="Helical" evidence="1">
    <location>
        <begin position="61"/>
        <end position="83"/>
    </location>
</feature>
<evidence type="ECO:0008006" key="3">
    <source>
        <dbReference type="Google" id="ProtNLM"/>
    </source>
</evidence>
<accession>A0A1B6CCC3</accession>
<sequence>VVYSLEVAAATKVGIGPYTSPATLRLDPASRILLKDQNYRQPVGLEPSLDPSNSEFLTETWFIALLGSMVAVMVLLFAAMLLVRRRQMMSKKSTLPDSRSNGGILATPLSVKSTIGLPSDSSLWIEAGKTAPPPMPDYAEVQPGLLSSFHGHHEKDGSLSPAPYATTTLVPPVSSRLNMGWTQSSNPMEESSYPPPSFYSRNVYSDTYFFNGLQSAGSMGVPSSVVTTPNGRKAVSEL</sequence>
<reference evidence="2" key="1">
    <citation type="submission" date="2015-12" db="EMBL/GenBank/DDBJ databases">
        <title>De novo transcriptome assembly of four potential Pierce s Disease insect vectors from Arizona vineyards.</title>
        <authorList>
            <person name="Tassone E.E."/>
        </authorList>
    </citation>
    <scope>NUCLEOTIDE SEQUENCE</scope>
</reference>
<feature type="non-terminal residue" evidence="2">
    <location>
        <position position="1"/>
    </location>
</feature>
<gene>
    <name evidence="2" type="ORF">g.4228</name>
</gene>
<organism evidence="2">
    <name type="scientific">Clastoptera arizonana</name>
    <name type="common">Arizona spittle bug</name>
    <dbReference type="NCBI Taxonomy" id="38151"/>
    <lineage>
        <taxon>Eukaryota</taxon>
        <taxon>Metazoa</taxon>
        <taxon>Ecdysozoa</taxon>
        <taxon>Arthropoda</taxon>
        <taxon>Hexapoda</taxon>
        <taxon>Insecta</taxon>
        <taxon>Pterygota</taxon>
        <taxon>Neoptera</taxon>
        <taxon>Paraneoptera</taxon>
        <taxon>Hemiptera</taxon>
        <taxon>Auchenorrhyncha</taxon>
        <taxon>Cercopoidea</taxon>
        <taxon>Clastopteridae</taxon>
        <taxon>Clastoptera</taxon>
    </lineage>
</organism>
<dbReference type="AlphaFoldDB" id="A0A1B6CCC3"/>
<evidence type="ECO:0000256" key="1">
    <source>
        <dbReference type="SAM" id="Phobius"/>
    </source>
</evidence>
<keyword evidence="1" id="KW-0472">Membrane</keyword>
<proteinExistence type="predicted"/>
<dbReference type="EMBL" id="GEDC01026229">
    <property type="protein sequence ID" value="JAS11069.1"/>
    <property type="molecule type" value="Transcribed_RNA"/>
</dbReference>